<dbReference type="Gene3D" id="2.40.110.10">
    <property type="entry name" value="Butyryl-CoA Dehydrogenase, subunit A, domain 2"/>
    <property type="match status" value="1"/>
</dbReference>
<evidence type="ECO:0000256" key="4">
    <source>
        <dbReference type="ARBA" id="ARBA00022827"/>
    </source>
</evidence>
<evidence type="ECO:0000256" key="3">
    <source>
        <dbReference type="ARBA" id="ARBA00022630"/>
    </source>
</evidence>
<evidence type="ECO:0000313" key="9">
    <source>
        <dbReference type="EMBL" id="NMH76700.1"/>
    </source>
</evidence>
<evidence type="ECO:0000259" key="7">
    <source>
        <dbReference type="Pfam" id="PF02770"/>
    </source>
</evidence>
<dbReference type="InterPro" id="IPR046373">
    <property type="entry name" value="Acyl-CoA_Oxase/DH_mid-dom_sf"/>
</dbReference>
<dbReference type="Pfam" id="PF00441">
    <property type="entry name" value="Acyl-CoA_dh_1"/>
    <property type="match status" value="1"/>
</dbReference>
<dbReference type="Pfam" id="PF02770">
    <property type="entry name" value="Acyl-CoA_dh_M"/>
    <property type="match status" value="1"/>
</dbReference>
<dbReference type="InterPro" id="IPR036250">
    <property type="entry name" value="AcylCo_DH-like_C"/>
</dbReference>
<dbReference type="SUPFAM" id="SSF56645">
    <property type="entry name" value="Acyl-CoA dehydrogenase NM domain-like"/>
    <property type="match status" value="1"/>
</dbReference>
<comment type="caution">
    <text evidence="9">The sequence shown here is derived from an EMBL/GenBank/DDBJ whole genome shotgun (WGS) entry which is preliminary data.</text>
</comment>
<dbReference type="Gene3D" id="1.10.540.10">
    <property type="entry name" value="Acyl-CoA dehydrogenase/oxidase, N-terminal domain"/>
    <property type="match status" value="1"/>
</dbReference>
<dbReference type="Pfam" id="PF02771">
    <property type="entry name" value="Acyl-CoA_dh_N"/>
    <property type="match status" value="1"/>
</dbReference>
<dbReference type="EMBL" id="JAAXKY010000012">
    <property type="protein sequence ID" value="NMH76700.1"/>
    <property type="molecule type" value="Genomic_DNA"/>
</dbReference>
<dbReference type="SUPFAM" id="SSF47203">
    <property type="entry name" value="Acyl-CoA dehydrogenase C-terminal domain-like"/>
    <property type="match status" value="1"/>
</dbReference>
<organism evidence="9 10">
    <name type="scientific">Pseudonocardia xinjiangensis</name>
    <dbReference type="NCBI Taxonomy" id="75289"/>
    <lineage>
        <taxon>Bacteria</taxon>
        <taxon>Bacillati</taxon>
        <taxon>Actinomycetota</taxon>
        <taxon>Actinomycetes</taxon>
        <taxon>Pseudonocardiales</taxon>
        <taxon>Pseudonocardiaceae</taxon>
        <taxon>Pseudonocardia</taxon>
    </lineage>
</organism>
<dbReference type="InterPro" id="IPR006089">
    <property type="entry name" value="Acyl-CoA_DH_CS"/>
</dbReference>
<accession>A0ABX1RC58</accession>
<dbReference type="PROSITE" id="PS00073">
    <property type="entry name" value="ACYL_COA_DH_2"/>
    <property type="match status" value="1"/>
</dbReference>
<dbReference type="InterPro" id="IPR006091">
    <property type="entry name" value="Acyl-CoA_Oxase/DH_mid-dom"/>
</dbReference>
<keyword evidence="3 5" id="KW-0285">Flavoprotein</keyword>
<keyword evidence="5" id="KW-0560">Oxidoreductase</keyword>
<feature type="domain" description="Acyl-CoA dehydrogenase/oxidase C-terminal" evidence="6">
    <location>
        <begin position="252"/>
        <end position="393"/>
    </location>
</feature>
<proteinExistence type="inferred from homology"/>
<evidence type="ECO:0000256" key="2">
    <source>
        <dbReference type="ARBA" id="ARBA00009347"/>
    </source>
</evidence>
<feature type="domain" description="Acyl-CoA dehydrogenase/oxidase N-terminal" evidence="8">
    <location>
        <begin position="22"/>
        <end position="133"/>
    </location>
</feature>
<feature type="domain" description="Acyl-CoA oxidase/dehydrogenase middle" evidence="7">
    <location>
        <begin position="137"/>
        <end position="234"/>
    </location>
</feature>
<dbReference type="InterPro" id="IPR013786">
    <property type="entry name" value="AcylCoA_DH/ox_N"/>
</dbReference>
<keyword evidence="10" id="KW-1185">Reference proteome</keyword>
<comment type="cofactor">
    <cofactor evidence="1 5">
        <name>FAD</name>
        <dbReference type="ChEBI" id="CHEBI:57692"/>
    </cofactor>
</comment>
<dbReference type="PANTHER" id="PTHR43188:SF1">
    <property type="entry name" value="ACYL-COA DEHYDROGENASE"/>
    <property type="match status" value="1"/>
</dbReference>
<dbReference type="InterPro" id="IPR037069">
    <property type="entry name" value="AcylCoA_DH/ox_N_sf"/>
</dbReference>
<protein>
    <submittedName>
        <fullName evidence="9">Acyl-CoA dehydrogenase</fullName>
    </submittedName>
</protein>
<comment type="similarity">
    <text evidence="2 5">Belongs to the acyl-CoA dehydrogenase family.</text>
</comment>
<evidence type="ECO:0000313" key="10">
    <source>
        <dbReference type="Proteomes" id="UP001296706"/>
    </source>
</evidence>
<reference evidence="9 10" key="1">
    <citation type="submission" date="2020-04" db="EMBL/GenBank/DDBJ databases">
        <authorList>
            <person name="Klaysubun C."/>
            <person name="Duangmal K."/>
            <person name="Lipun K."/>
        </authorList>
    </citation>
    <scope>NUCLEOTIDE SEQUENCE [LARGE SCALE GENOMIC DNA]</scope>
    <source>
        <strain evidence="9 10">JCM 11839</strain>
    </source>
</reference>
<evidence type="ECO:0000256" key="1">
    <source>
        <dbReference type="ARBA" id="ARBA00001974"/>
    </source>
</evidence>
<dbReference type="PANTHER" id="PTHR43188">
    <property type="entry name" value="ACYL-COENZYME A OXIDASE"/>
    <property type="match status" value="1"/>
</dbReference>
<dbReference type="InterPro" id="IPR009075">
    <property type="entry name" value="AcylCo_DH/oxidase_C"/>
</dbReference>
<sequence length="400" mass="43398">MDPATGTAPLLGDFFRYADLLTDEEHEVVARVREFLRTEVAPVAVEHWTRAEFPHHLVPGFAALDIAALPYDDLDGPAARRLLIGFVALEIAHTDPSMNSFFGIHNGLAMGSIDLCGSAEQRARWLPAMARMERIGAFGLTEPDGGSDVARGLRTTARRVGSGPDAEWVLDGEKRWIGNGTFADLVVIWARDVADDSVKGFVVAQDNPGMTTSKIENKVALRTVQNADIVLQDCRVPESDRLQNAGSFADTNKVLRRTRGGVAWGSTGTMMAAYEVALAYAKEREQFGRPIAGFQLVQDLLVRMLGNITASFGMAVRLAQLQDAGEARDEHAALAKEFCTSRMRETVALAREVVGGNGVVLDYGVAKFFADAEALYSFEGTRQINTLVVGRAITGHSAFI</sequence>
<dbReference type="InterPro" id="IPR045008">
    <property type="entry name" value="ACX4-like"/>
</dbReference>
<dbReference type="Proteomes" id="UP001296706">
    <property type="component" value="Unassembled WGS sequence"/>
</dbReference>
<keyword evidence="4 5" id="KW-0274">FAD</keyword>
<evidence type="ECO:0000259" key="8">
    <source>
        <dbReference type="Pfam" id="PF02771"/>
    </source>
</evidence>
<dbReference type="RefSeq" id="WP_169394780.1">
    <property type="nucleotide sequence ID" value="NZ_BAAAJH010000009.1"/>
</dbReference>
<dbReference type="InterPro" id="IPR009100">
    <property type="entry name" value="AcylCoA_DH/oxidase_NM_dom_sf"/>
</dbReference>
<dbReference type="Gene3D" id="1.20.140.10">
    <property type="entry name" value="Butyryl-CoA Dehydrogenase, subunit A, domain 3"/>
    <property type="match status" value="1"/>
</dbReference>
<evidence type="ECO:0000259" key="6">
    <source>
        <dbReference type="Pfam" id="PF00441"/>
    </source>
</evidence>
<gene>
    <name evidence="9" type="ORF">HF577_06245</name>
</gene>
<evidence type="ECO:0000256" key="5">
    <source>
        <dbReference type="RuleBase" id="RU362125"/>
    </source>
</evidence>
<name>A0ABX1RC58_9PSEU</name>